<dbReference type="Gene3D" id="2.60.40.3120">
    <property type="match status" value="1"/>
</dbReference>
<dbReference type="EMBL" id="AAMT01000007">
    <property type="protein sequence ID" value="EAQ12829.1"/>
    <property type="molecule type" value="Genomic_DNA"/>
</dbReference>
<name>A3VG53_9RHOB</name>
<dbReference type="GO" id="GO:0004181">
    <property type="term" value="F:metallocarboxypeptidase activity"/>
    <property type="evidence" value="ECO:0007669"/>
    <property type="project" value="InterPro"/>
</dbReference>
<dbReference type="Gene3D" id="3.40.630.10">
    <property type="entry name" value="Zn peptidases"/>
    <property type="match status" value="1"/>
</dbReference>
<gene>
    <name evidence="4" type="ORF">RB2654_06954</name>
</gene>
<dbReference type="CDD" id="cd06234">
    <property type="entry name" value="M14_PaCCP-like"/>
    <property type="match status" value="1"/>
</dbReference>
<keyword evidence="5" id="KW-1185">Reference proteome</keyword>
<evidence type="ECO:0000313" key="5">
    <source>
        <dbReference type="Proteomes" id="UP000002931"/>
    </source>
</evidence>
<dbReference type="InterPro" id="IPR050821">
    <property type="entry name" value="Cytosolic_carboxypeptidase"/>
</dbReference>
<feature type="active site" description="Proton donor/acceptor" evidence="2">
    <location>
        <position position="346"/>
    </location>
</feature>
<evidence type="ECO:0000313" key="4">
    <source>
        <dbReference type="EMBL" id="EAQ12829.1"/>
    </source>
</evidence>
<dbReference type="InterPro" id="IPR040626">
    <property type="entry name" value="Pepdidase_M14_N"/>
</dbReference>
<evidence type="ECO:0000256" key="1">
    <source>
        <dbReference type="ARBA" id="ARBA00001947"/>
    </source>
</evidence>
<comment type="cofactor">
    <cofactor evidence="1">
        <name>Zn(2+)</name>
        <dbReference type="ChEBI" id="CHEBI:29105"/>
    </cofactor>
</comment>
<dbReference type="PROSITE" id="PS52035">
    <property type="entry name" value="PEPTIDASE_M14"/>
    <property type="match status" value="1"/>
</dbReference>
<reference evidence="4 5" key="1">
    <citation type="journal article" date="2010" name="J. Bacteriol.">
        <title>Genome sequences of Pelagibaca bermudensis HTCC2601T and Maritimibacter alkaliphilus HTCC2654T, the type strains of two marine Roseobacter genera.</title>
        <authorList>
            <person name="Thrash J.C."/>
            <person name="Cho J.C."/>
            <person name="Ferriera S."/>
            <person name="Johnson J."/>
            <person name="Vergin K.L."/>
            <person name="Giovannoni S.J."/>
        </authorList>
    </citation>
    <scope>NUCLEOTIDE SEQUENCE [LARGE SCALE GENOMIC DNA]</scope>
    <source>
        <strain evidence="4 5">HTCC2654</strain>
    </source>
</reference>
<evidence type="ECO:0000259" key="3">
    <source>
        <dbReference type="PROSITE" id="PS52035"/>
    </source>
</evidence>
<accession>A3VG53</accession>
<dbReference type="eggNOG" id="COG2866">
    <property type="taxonomic scope" value="Bacteria"/>
</dbReference>
<dbReference type="Pfam" id="PF00246">
    <property type="entry name" value="Peptidase_M14"/>
    <property type="match status" value="1"/>
</dbReference>
<dbReference type="AlphaFoldDB" id="A3VG53"/>
<sequence length="386" mass="42458">MSQGTLTLSTGFEGGSALPVSVSGETLRIRLRADAAGRDMNWFYFRISGAAGRELRVVIENASDLSRLAGRDEVPDCWTGYRPFVSANRRDWTRCDADYADGVFTIKTPAVADTVWVAYYPPFPMDRHDAMIAAAVSDGRCRLERLGVTPQGRDLDLLRIGTPGPGKPKVWIMGRQHPSETMAGFFVEGLLARLLDPSDALGRALCDALDIFVVPTVNPDGCAMGNTRLNARGMNLNRAWDGTDPETAPEVAMILTRMRAEGVDFCLDAHGDEELPYVFLGGPLEIPSRSSRLDTLFNDFGQALERSCPAYSMDDPYPGGAPETADLRMAWNAIAEEFDCLSILLEMPFKDTHRDSDPEMGWSPARSADLGRSMLDAIDAVRRRLR</sequence>
<comment type="similarity">
    <text evidence="2">Belongs to the peptidase M14 family.</text>
</comment>
<dbReference type="GO" id="GO:0006508">
    <property type="term" value="P:proteolysis"/>
    <property type="evidence" value="ECO:0007669"/>
    <property type="project" value="InterPro"/>
</dbReference>
<dbReference type="PANTHER" id="PTHR12756:SF11">
    <property type="entry name" value="CYTOSOLIC CARBOXYPEPTIDASE 1"/>
    <property type="match status" value="1"/>
</dbReference>
<comment type="caution">
    <text evidence="4">The sequence shown here is derived from an EMBL/GenBank/DDBJ whole genome shotgun (WGS) entry which is preliminary data.</text>
</comment>
<dbReference type="STRING" id="314271.RB2654_06954"/>
<protein>
    <recommendedName>
        <fullName evidence="3">Peptidase M14 domain-containing protein</fullName>
    </recommendedName>
</protein>
<evidence type="ECO:0000256" key="2">
    <source>
        <dbReference type="PROSITE-ProRule" id="PRU01379"/>
    </source>
</evidence>
<dbReference type="HOGENOM" id="CLU_042358_0_0_5"/>
<dbReference type="Pfam" id="PF18027">
    <property type="entry name" value="Pepdidase_M14_N"/>
    <property type="match status" value="1"/>
</dbReference>
<dbReference type="InterPro" id="IPR000834">
    <property type="entry name" value="Peptidase_M14"/>
</dbReference>
<dbReference type="PANTHER" id="PTHR12756">
    <property type="entry name" value="CYTOSOLIC CARBOXYPEPTIDASE"/>
    <property type="match status" value="1"/>
</dbReference>
<dbReference type="RefSeq" id="WP_008330029.1">
    <property type="nucleotide sequence ID" value="NZ_CH902578.1"/>
</dbReference>
<dbReference type="SUPFAM" id="SSF53187">
    <property type="entry name" value="Zn-dependent exopeptidases"/>
    <property type="match status" value="1"/>
</dbReference>
<dbReference type="OrthoDB" id="5490902at2"/>
<organism evidence="4 5">
    <name type="scientific">Maritimibacter alkaliphilus HTCC2654</name>
    <dbReference type="NCBI Taxonomy" id="314271"/>
    <lineage>
        <taxon>Bacteria</taxon>
        <taxon>Pseudomonadati</taxon>
        <taxon>Pseudomonadota</taxon>
        <taxon>Alphaproteobacteria</taxon>
        <taxon>Rhodobacterales</taxon>
        <taxon>Roseobacteraceae</taxon>
        <taxon>Maritimibacter</taxon>
    </lineage>
</organism>
<dbReference type="Proteomes" id="UP000002931">
    <property type="component" value="Unassembled WGS sequence"/>
</dbReference>
<feature type="domain" description="Peptidase M14" evidence="3">
    <location>
        <begin position="121"/>
        <end position="385"/>
    </location>
</feature>
<proteinExistence type="inferred from homology"/>
<dbReference type="GO" id="GO:0008270">
    <property type="term" value="F:zinc ion binding"/>
    <property type="evidence" value="ECO:0007669"/>
    <property type="project" value="InterPro"/>
</dbReference>